<dbReference type="Proteomes" id="UP000283269">
    <property type="component" value="Unassembled WGS sequence"/>
</dbReference>
<evidence type="ECO:0000256" key="3">
    <source>
        <dbReference type="ARBA" id="ARBA00023002"/>
    </source>
</evidence>
<protein>
    <recommendedName>
        <fullName evidence="6">Ketoreductase (KR) domain-containing protein</fullName>
    </recommendedName>
</protein>
<keyword evidence="2" id="KW-0521">NADP</keyword>
<dbReference type="InterPro" id="IPR036291">
    <property type="entry name" value="NAD(P)-bd_dom_sf"/>
</dbReference>
<comment type="similarity">
    <text evidence="1">Belongs to the short-chain dehydrogenases/reductases (SDR) family.</text>
</comment>
<sequence length="500" mass="53943">MTIDISPSTIYLITGANRPRGIGTAYRVITENLLPNLPLISKHLGFGLVTQVLEKHENAFVYAGARNTEAATALEELKDKFPGRIAIVKCVSGDSVENAAVAQEIEHRHGRVDTVIANAAIWNSFTPVSEVRVEDLEEHFHINTTGPIVLFQSMFSLLKKSPEPRFVSISSIGGCIGMGLLPTQVGGICYGATKAALNWATRKIHFENDWLGGVSTDMVTDACNNEPVFKSLVSGAEPTAAEATVSILKVIDEATREKNDGFGLVKHALEKHEDSFVYAGARDPSKATALQDLKTKYPGRIAVVKCVSGDESGNAAVAKEIEERHGRVDTVIANAALWNAFSPVSEVVAKDLEEHFHVNVTGPIVLFQSVLSLLKKSANPRFISVTSVGGRIGTDVNLVSTQVGGICYGSTKAALNWATRKIHFENDWLVAFPLSPGTVDTDMVKEACADDAAFKKLWEPIEPVSVANAAALILKVVDESTREKNGGEFMHLDGSKIPSW</sequence>
<keyword evidence="3" id="KW-0560">Oxidoreductase</keyword>
<dbReference type="Gene3D" id="3.40.50.720">
    <property type="entry name" value="NAD(P)-binding Rossmann-like Domain"/>
    <property type="match status" value="2"/>
</dbReference>
<dbReference type="PANTHER" id="PTHR43544:SF7">
    <property type="entry name" value="NADB-LER2"/>
    <property type="match status" value="1"/>
</dbReference>
<dbReference type="SUPFAM" id="SSF51735">
    <property type="entry name" value="NAD(P)-binding Rossmann-fold domains"/>
    <property type="match status" value="2"/>
</dbReference>
<dbReference type="InParanoid" id="A0A409WMU4"/>
<proteinExistence type="inferred from homology"/>
<dbReference type="OrthoDB" id="9876299at2759"/>
<dbReference type="InterPro" id="IPR051468">
    <property type="entry name" value="Fungal_SecMetab_SDRs"/>
</dbReference>
<dbReference type="Pfam" id="PF00106">
    <property type="entry name" value="adh_short"/>
    <property type="match status" value="2"/>
</dbReference>
<accession>A0A409WMU4</accession>
<dbReference type="EMBL" id="NHYD01003364">
    <property type="protein sequence ID" value="PPQ79770.1"/>
    <property type="molecule type" value="Genomic_DNA"/>
</dbReference>
<organism evidence="4 5">
    <name type="scientific">Psilocybe cyanescens</name>
    <dbReference type="NCBI Taxonomy" id="93625"/>
    <lineage>
        <taxon>Eukaryota</taxon>
        <taxon>Fungi</taxon>
        <taxon>Dikarya</taxon>
        <taxon>Basidiomycota</taxon>
        <taxon>Agaricomycotina</taxon>
        <taxon>Agaricomycetes</taxon>
        <taxon>Agaricomycetidae</taxon>
        <taxon>Agaricales</taxon>
        <taxon>Agaricineae</taxon>
        <taxon>Strophariaceae</taxon>
        <taxon>Psilocybe</taxon>
    </lineage>
</organism>
<dbReference type="PANTHER" id="PTHR43544">
    <property type="entry name" value="SHORT-CHAIN DEHYDROGENASE/REDUCTASE"/>
    <property type="match status" value="1"/>
</dbReference>
<dbReference type="GO" id="GO:0005737">
    <property type="term" value="C:cytoplasm"/>
    <property type="evidence" value="ECO:0007669"/>
    <property type="project" value="TreeGrafter"/>
</dbReference>
<dbReference type="InterPro" id="IPR002347">
    <property type="entry name" value="SDR_fam"/>
</dbReference>
<comment type="caution">
    <text evidence="4">The sequence shown here is derived from an EMBL/GenBank/DDBJ whole genome shotgun (WGS) entry which is preliminary data.</text>
</comment>
<evidence type="ECO:0000313" key="4">
    <source>
        <dbReference type="EMBL" id="PPQ79770.1"/>
    </source>
</evidence>
<dbReference type="GO" id="GO:0016491">
    <property type="term" value="F:oxidoreductase activity"/>
    <property type="evidence" value="ECO:0007669"/>
    <property type="project" value="UniProtKB-KW"/>
</dbReference>
<dbReference type="AlphaFoldDB" id="A0A409WMU4"/>
<evidence type="ECO:0000313" key="5">
    <source>
        <dbReference type="Proteomes" id="UP000283269"/>
    </source>
</evidence>
<evidence type="ECO:0000256" key="1">
    <source>
        <dbReference type="ARBA" id="ARBA00006484"/>
    </source>
</evidence>
<reference evidence="4 5" key="1">
    <citation type="journal article" date="2018" name="Evol. Lett.">
        <title>Horizontal gene cluster transfer increased hallucinogenic mushroom diversity.</title>
        <authorList>
            <person name="Reynolds H.T."/>
            <person name="Vijayakumar V."/>
            <person name="Gluck-Thaler E."/>
            <person name="Korotkin H.B."/>
            <person name="Matheny P.B."/>
            <person name="Slot J.C."/>
        </authorList>
    </citation>
    <scope>NUCLEOTIDE SEQUENCE [LARGE SCALE GENOMIC DNA]</scope>
    <source>
        <strain evidence="4 5">2631</strain>
    </source>
</reference>
<evidence type="ECO:0000256" key="2">
    <source>
        <dbReference type="ARBA" id="ARBA00022857"/>
    </source>
</evidence>
<name>A0A409WMU4_PSICY</name>
<keyword evidence="5" id="KW-1185">Reference proteome</keyword>
<gene>
    <name evidence="4" type="ORF">CVT25_003323</name>
</gene>
<evidence type="ECO:0008006" key="6">
    <source>
        <dbReference type="Google" id="ProtNLM"/>
    </source>
</evidence>